<dbReference type="RefSeq" id="XP_011668106.1">
    <property type="nucleotide sequence ID" value="XM_011669804.2"/>
</dbReference>
<feature type="compositionally biased region" description="Basic and acidic residues" evidence="1">
    <location>
        <begin position="193"/>
        <end position="208"/>
    </location>
</feature>
<feature type="region of interest" description="Disordered" evidence="1">
    <location>
        <begin position="101"/>
        <end position="222"/>
    </location>
</feature>
<reference evidence="4" key="1">
    <citation type="submission" date="2015-02" db="EMBL/GenBank/DDBJ databases">
        <title>Genome sequencing for Strongylocentrotus purpuratus.</title>
        <authorList>
            <person name="Murali S."/>
            <person name="Liu Y."/>
            <person name="Vee V."/>
            <person name="English A."/>
            <person name="Wang M."/>
            <person name="Skinner E."/>
            <person name="Han Y."/>
            <person name="Muzny D.M."/>
            <person name="Worley K.C."/>
            <person name="Gibbs R.A."/>
        </authorList>
    </citation>
    <scope>NUCLEOTIDE SEQUENCE</scope>
</reference>
<evidence type="ECO:0000313" key="4">
    <source>
        <dbReference type="Proteomes" id="UP000007110"/>
    </source>
</evidence>
<accession>A0A7M7HMS6</accession>
<proteinExistence type="predicted"/>
<sequence>MIPSTTNQQSSSTSEQVLSSISGSSSSIMTSDGTKSSETALSIALGVTAFLFLCAIVIFYIILRRRISQRYETNVAHMNYSGAADNSFFVSRLSRQDLIPPDLNNGEVIPRESVHMDRTPRDGGISDQFNSRWSALGPRQQHPPLPDPYSRDSTHSESINMSRSARDSIADRSSSGFASGTPQQDPMTSDSNGESRGRESFYINREDSVYENDGEISNPGDHTYESIILNKIPGNQDQSTV</sequence>
<keyword evidence="2" id="KW-0472">Membrane</keyword>
<dbReference type="InParanoid" id="A0A7M7HMS6"/>
<evidence type="ECO:0000313" key="3">
    <source>
        <dbReference type="EnsemblMetazoa" id="XP_011668106"/>
    </source>
</evidence>
<evidence type="ECO:0000256" key="2">
    <source>
        <dbReference type="SAM" id="Phobius"/>
    </source>
</evidence>
<dbReference type="Proteomes" id="UP000007110">
    <property type="component" value="Unassembled WGS sequence"/>
</dbReference>
<feature type="transmembrane region" description="Helical" evidence="2">
    <location>
        <begin position="39"/>
        <end position="63"/>
    </location>
</feature>
<feature type="compositionally biased region" description="Polar residues" evidence="1">
    <location>
        <begin position="176"/>
        <end position="192"/>
    </location>
</feature>
<name>A0A7M7HMS6_STRPU</name>
<feature type="compositionally biased region" description="Basic and acidic residues" evidence="1">
    <location>
        <begin position="109"/>
        <end position="121"/>
    </location>
</feature>
<organism evidence="3 4">
    <name type="scientific">Strongylocentrotus purpuratus</name>
    <name type="common">Purple sea urchin</name>
    <dbReference type="NCBI Taxonomy" id="7668"/>
    <lineage>
        <taxon>Eukaryota</taxon>
        <taxon>Metazoa</taxon>
        <taxon>Echinodermata</taxon>
        <taxon>Eleutherozoa</taxon>
        <taxon>Echinozoa</taxon>
        <taxon>Echinoidea</taxon>
        <taxon>Euechinoidea</taxon>
        <taxon>Echinacea</taxon>
        <taxon>Camarodonta</taxon>
        <taxon>Echinidea</taxon>
        <taxon>Strongylocentrotidae</taxon>
        <taxon>Strongylocentrotus</taxon>
    </lineage>
</organism>
<reference evidence="3" key="2">
    <citation type="submission" date="2021-01" db="UniProtKB">
        <authorList>
            <consortium name="EnsemblMetazoa"/>
        </authorList>
    </citation>
    <scope>IDENTIFICATION</scope>
</reference>
<keyword evidence="4" id="KW-1185">Reference proteome</keyword>
<keyword evidence="2" id="KW-1133">Transmembrane helix</keyword>
<dbReference type="EnsemblMetazoa" id="XM_011669804">
    <property type="protein sequence ID" value="XP_011668106"/>
    <property type="gene ID" value="LOC105440062"/>
</dbReference>
<dbReference type="KEGG" id="spu:105440062"/>
<evidence type="ECO:0000256" key="1">
    <source>
        <dbReference type="SAM" id="MobiDB-lite"/>
    </source>
</evidence>
<dbReference type="GeneID" id="105440062"/>
<protein>
    <submittedName>
        <fullName evidence="3">Uncharacterized protein</fullName>
    </submittedName>
</protein>
<keyword evidence="2" id="KW-0812">Transmembrane</keyword>
<dbReference type="AlphaFoldDB" id="A0A7M7HMS6"/>